<feature type="compositionally biased region" description="Acidic residues" evidence="5">
    <location>
        <begin position="59"/>
        <end position="72"/>
    </location>
</feature>
<feature type="compositionally biased region" description="Polar residues" evidence="5">
    <location>
        <begin position="344"/>
        <end position="353"/>
    </location>
</feature>
<dbReference type="InterPro" id="IPR019787">
    <property type="entry name" value="Znf_PHD-finger"/>
</dbReference>
<dbReference type="SMART" id="SM00249">
    <property type="entry name" value="PHD"/>
    <property type="match status" value="1"/>
</dbReference>
<dbReference type="GO" id="GO:0033698">
    <property type="term" value="C:Rpd3L complex"/>
    <property type="evidence" value="ECO:0007669"/>
    <property type="project" value="TreeGrafter"/>
</dbReference>
<dbReference type="PROSITE" id="PS01359">
    <property type="entry name" value="ZF_PHD_1"/>
    <property type="match status" value="1"/>
</dbReference>
<dbReference type="InterPro" id="IPR001965">
    <property type="entry name" value="Znf_PHD"/>
</dbReference>
<evidence type="ECO:0000256" key="2">
    <source>
        <dbReference type="ARBA" id="ARBA00022771"/>
    </source>
</evidence>
<dbReference type="PROSITE" id="PS50016">
    <property type="entry name" value="ZF_PHD_2"/>
    <property type="match status" value="1"/>
</dbReference>
<evidence type="ECO:0000313" key="8">
    <source>
        <dbReference type="Proteomes" id="UP000006968"/>
    </source>
</evidence>
<keyword evidence="8" id="KW-1185">Reference proteome</keyword>
<evidence type="ECO:0000256" key="4">
    <source>
        <dbReference type="PROSITE-ProRule" id="PRU00146"/>
    </source>
</evidence>
<dbReference type="HOGENOM" id="CLU_020879_1_0_1"/>
<dbReference type="Pfam" id="PF20826">
    <property type="entry name" value="PHD_5"/>
    <property type="match status" value="1"/>
</dbReference>
<dbReference type="Gene3D" id="3.30.40.10">
    <property type="entry name" value="Zinc/RING finger domain, C3HC4 (zinc finger)"/>
    <property type="match status" value="1"/>
</dbReference>
<dbReference type="SUPFAM" id="SSF57903">
    <property type="entry name" value="FYVE/PHD zinc finger"/>
    <property type="match status" value="1"/>
</dbReference>
<reference evidence="7 8" key="1">
    <citation type="journal article" date="2013" name="BMC Genomics">
        <title>High quality de novo sequencing and assembly of the Saccharomyces arboricolus genome.</title>
        <authorList>
            <person name="Liti G."/>
            <person name="Nguyen Ba A.N."/>
            <person name="Blythe M."/>
            <person name="Mueller C.A."/>
            <person name="Bergstroem A."/>
            <person name="Cubillos F.A."/>
            <person name="Dafhnis-Calas F."/>
            <person name="Khoshraftar S."/>
            <person name="Malla S."/>
            <person name="Mehta N."/>
            <person name="Siow C.C."/>
            <person name="Warringer J."/>
            <person name="Moses A.M."/>
            <person name="Louis E.J."/>
            <person name="Nieduszynski C.A."/>
        </authorList>
    </citation>
    <scope>NUCLEOTIDE SEQUENCE [LARGE SCALE GENOMIC DNA]</scope>
    <source>
        <strain evidence="8">H-6 / AS 2.3317 / CBS 10644</strain>
    </source>
</reference>
<evidence type="ECO:0000256" key="5">
    <source>
        <dbReference type="SAM" id="MobiDB-lite"/>
    </source>
</evidence>
<dbReference type="InterPro" id="IPR019786">
    <property type="entry name" value="Zinc_finger_PHD-type_CS"/>
</dbReference>
<feature type="region of interest" description="Disordered" evidence="5">
    <location>
        <begin position="133"/>
        <end position="428"/>
    </location>
</feature>
<dbReference type="GO" id="GO:0008270">
    <property type="term" value="F:zinc ion binding"/>
    <property type="evidence" value="ECO:0007669"/>
    <property type="project" value="UniProtKB-KW"/>
</dbReference>
<gene>
    <name evidence="7" type="ORF">SU7_3501</name>
</gene>
<feature type="compositionally biased region" description="Basic and acidic residues" evidence="5">
    <location>
        <begin position="411"/>
        <end position="421"/>
    </location>
</feature>
<dbReference type="AlphaFoldDB" id="J8LHE5"/>
<dbReference type="InterPro" id="IPR053051">
    <property type="entry name" value="HDAC_complex_subunit"/>
</dbReference>
<keyword evidence="2 4" id="KW-0863">Zinc-finger</keyword>
<dbReference type="Proteomes" id="UP000006968">
    <property type="component" value="Chromosome XVI"/>
</dbReference>
<keyword evidence="3" id="KW-0862">Zinc</keyword>
<evidence type="ECO:0000313" key="7">
    <source>
        <dbReference type="EMBL" id="EJS41477.1"/>
    </source>
</evidence>
<protein>
    <submittedName>
        <fullName evidence="7">Cti6p</fullName>
    </submittedName>
</protein>
<feature type="compositionally biased region" description="Low complexity" evidence="5">
    <location>
        <begin position="32"/>
        <end position="42"/>
    </location>
</feature>
<evidence type="ECO:0000259" key="6">
    <source>
        <dbReference type="PROSITE" id="PS50016"/>
    </source>
</evidence>
<comment type="caution">
    <text evidence="7">The sequence shown here is derived from an EMBL/GenBank/DDBJ whole genome shotgun (WGS) entry which is preliminary data.</text>
</comment>
<feature type="compositionally biased region" description="Basic residues" evidence="5">
    <location>
        <begin position="383"/>
        <end position="399"/>
    </location>
</feature>
<feature type="compositionally biased region" description="Basic and acidic residues" evidence="5">
    <location>
        <begin position="287"/>
        <end position="298"/>
    </location>
</feature>
<dbReference type="CDD" id="cd15550">
    <property type="entry name" value="PHD_MLL5"/>
    <property type="match status" value="1"/>
</dbReference>
<sequence>MESTTVVPSHSAIGSKNMEKADAAPVNQSMDTTTTASTTTTTGMLEDAQEGSVKHADVPTEDGEGEGEDEEGETRCICGELDTPDDSGFFIQCEQCSAWQHGYCVSITQDNAPDKYWCEQCRPELHQLFTTDTGEPRSIYKPVQEKKRQSRRKARNAATSKPLAANEVEKSPKSPSNTDENIDDIGDEEDEIDEDETSGLGLAKDGNSRSSRRRRRNSTDETSMDQYSLDGGDSDKKLQDRKRATFMAREEKQYQRMLEKALKESRRTSHQDDPDIEDNNGNSGNNDENHLDLPDDTTRLQPDVIPTEDKPDSLANDDLKDTLLSSKESSMEKSKDVEKEASQENDSSISSVQDIEKTNEPIPPLTSISSSEDDLRKAGSSRGSKRVSKPVRKSNRTRRSNTSSDTNQNRKNADIGTDKPVKPRLPPQRTSLNEMRRRVSAILEFISRTQWELSEDQSDREEFVRFVENQHFVEKVDTIYNGYKESLSMMDDLTRELLLWEKKYSNNSNAIQ</sequence>
<proteinExistence type="predicted"/>
<dbReference type="EMBL" id="ALIE01000192">
    <property type="protein sequence ID" value="EJS41477.1"/>
    <property type="molecule type" value="Genomic_DNA"/>
</dbReference>
<feature type="domain" description="PHD-type" evidence="6">
    <location>
        <begin position="73"/>
        <end position="124"/>
    </location>
</feature>
<dbReference type="InterPro" id="IPR011011">
    <property type="entry name" value="Znf_FYVE_PHD"/>
</dbReference>
<dbReference type="PANTHER" id="PTHR47793">
    <property type="entry name" value="HISTONE DEACETYLASE COMPLEX SUBUNIT CTI6"/>
    <property type="match status" value="1"/>
</dbReference>
<accession>J8LHE5</accession>
<feature type="compositionally biased region" description="Acidic residues" evidence="5">
    <location>
        <begin position="180"/>
        <end position="197"/>
    </location>
</feature>
<dbReference type="GO" id="GO:0061188">
    <property type="term" value="P:negative regulation of rDNA heterochromatin formation"/>
    <property type="evidence" value="ECO:0007669"/>
    <property type="project" value="TreeGrafter"/>
</dbReference>
<feature type="compositionally biased region" description="Polar residues" evidence="5">
    <location>
        <begin position="1"/>
        <end position="14"/>
    </location>
</feature>
<feature type="region of interest" description="Disordered" evidence="5">
    <location>
        <begin position="1"/>
        <end position="72"/>
    </location>
</feature>
<evidence type="ECO:0000256" key="3">
    <source>
        <dbReference type="ARBA" id="ARBA00022833"/>
    </source>
</evidence>
<dbReference type="OrthoDB" id="418595at2759"/>
<dbReference type="FunFam" id="3.30.40.10:FF:000593">
    <property type="entry name" value="Cti6p"/>
    <property type="match status" value="1"/>
</dbReference>
<organism evidence="7 8">
    <name type="scientific">Saccharomyces arboricola (strain H-6 / AS 2.3317 / CBS 10644)</name>
    <name type="common">Yeast</name>
    <dbReference type="NCBI Taxonomy" id="1160507"/>
    <lineage>
        <taxon>Eukaryota</taxon>
        <taxon>Fungi</taxon>
        <taxon>Dikarya</taxon>
        <taxon>Ascomycota</taxon>
        <taxon>Saccharomycotina</taxon>
        <taxon>Saccharomycetes</taxon>
        <taxon>Saccharomycetales</taxon>
        <taxon>Saccharomycetaceae</taxon>
        <taxon>Saccharomyces</taxon>
    </lineage>
</organism>
<feature type="compositionally biased region" description="Basic and acidic residues" evidence="5">
    <location>
        <begin position="329"/>
        <end position="342"/>
    </location>
</feature>
<feature type="compositionally biased region" description="Basic and acidic residues" evidence="5">
    <location>
        <begin position="307"/>
        <end position="321"/>
    </location>
</feature>
<dbReference type="GO" id="GO:0070210">
    <property type="term" value="C:Rpd3L-Expanded complex"/>
    <property type="evidence" value="ECO:0007669"/>
    <property type="project" value="TreeGrafter"/>
</dbReference>
<evidence type="ECO:0000256" key="1">
    <source>
        <dbReference type="ARBA" id="ARBA00022723"/>
    </source>
</evidence>
<dbReference type="GO" id="GO:0061186">
    <property type="term" value="P:negative regulation of silent mating-type cassette heterochromatin formation"/>
    <property type="evidence" value="ECO:0007669"/>
    <property type="project" value="TreeGrafter"/>
</dbReference>
<keyword evidence="1" id="KW-0479">Metal-binding</keyword>
<dbReference type="InterPro" id="IPR013083">
    <property type="entry name" value="Znf_RING/FYVE/PHD"/>
</dbReference>
<feature type="compositionally biased region" description="Basic and acidic residues" evidence="5">
    <location>
        <begin position="233"/>
        <end position="273"/>
    </location>
</feature>
<feature type="compositionally biased region" description="Low complexity" evidence="5">
    <location>
        <begin position="400"/>
        <end position="410"/>
    </location>
</feature>
<dbReference type="PANTHER" id="PTHR47793:SF1">
    <property type="entry name" value="HISTONE DEACETYLASE COMPLEX SUBUNIT CTI6"/>
    <property type="match status" value="1"/>
</dbReference>
<name>J8LHE5_SACAR</name>